<accession>A0AAE1ECH9</accession>
<sequence>MEKSFEGSTNNLTGFNIADPPVDSTYILLCPASLKKKVETCSFIVLCPKYDSKKAVPLHTDYRGGSELLEERFPGIIGGCVDHRDSISSQSDQLSSKLE</sequence>
<organism evidence="1 2">
    <name type="scientific">Elysia crispata</name>
    <name type="common">lettuce slug</name>
    <dbReference type="NCBI Taxonomy" id="231223"/>
    <lineage>
        <taxon>Eukaryota</taxon>
        <taxon>Metazoa</taxon>
        <taxon>Spiralia</taxon>
        <taxon>Lophotrochozoa</taxon>
        <taxon>Mollusca</taxon>
        <taxon>Gastropoda</taxon>
        <taxon>Heterobranchia</taxon>
        <taxon>Euthyneura</taxon>
        <taxon>Panpulmonata</taxon>
        <taxon>Sacoglossa</taxon>
        <taxon>Placobranchoidea</taxon>
        <taxon>Plakobranchidae</taxon>
        <taxon>Elysia</taxon>
    </lineage>
</organism>
<evidence type="ECO:0000313" key="2">
    <source>
        <dbReference type="Proteomes" id="UP001283361"/>
    </source>
</evidence>
<comment type="caution">
    <text evidence="1">The sequence shown here is derived from an EMBL/GenBank/DDBJ whole genome shotgun (WGS) entry which is preliminary data.</text>
</comment>
<evidence type="ECO:0000313" key="1">
    <source>
        <dbReference type="EMBL" id="KAK3802559.1"/>
    </source>
</evidence>
<dbReference type="AlphaFoldDB" id="A0AAE1ECH9"/>
<protein>
    <submittedName>
        <fullName evidence="1">Uncharacterized protein</fullName>
    </submittedName>
</protein>
<gene>
    <name evidence="1" type="ORF">RRG08_033218</name>
</gene>
<proteinExistence type="predicted"/>
<dbReference type="EMBL" id="JAWDGP010000228">
    <property type="protein sequence ID" value="KAK3802559.1"/>
    <property type="molecule type" value="Genomic_DNA"/>
</dbReference>
<reference evidence="1" key="1">
    <citation type="journal article" date="2023" name="G3 (Bethesda)">
        <title>A reference genome for the long-term kleptoplast-retaining sea slug Elysia crispata morphotype clarki.</title>
        <authorList>
            <person name="Eastman K.E."/>
            <person name="Pendleton A.L."/>
            <person name="Shaikh M.A."/>
            <person name="Suttiyut T."/>
            <person name="Ogas R."/>
            <person name="Tomko P."/>
            <person name="Gavelis G."/>
            <person name="Widhalm J.R."/>
            <person name="Wisecaver J.H."/>
        </authorList>
    </citation>
    <scope>NUCLEOTIDE SEQUENCE</scope>
    <source>
        <strain evidence="1">ECLA1</strain>
    </source>
</reference>
<dbReference type="Proteomes" id="UP001283361">
    <property type="component" value="Unassembled WGS sequence"/>
</dbReference>
<keyword evidence="2" id="KW-1185">Reference proteome</keyword>
<name>A0AAE1ECH9_9GAST</name>